<dbReference type="GO" id="GO:0004822">
    <property type="term" value="F:isoleucine-tRNA ligase activity"/>
    <property type="evidence" value="ECO:0007669"/>
    <property type="project" value="UniProtKB-EC"/>
</dbReference>
<reference evidence="1 2" key="1">
    <citation type="submission" date="2018-06" db="EMBL/GenBank/DDBJ databases">
        <authorList>
            <consortium name="Pathogen Informatics"/>
            <person name="Doyle S."/>
        </authorList>
    </citation>
    <scope>NUCLEOTIDE SEQUENCE [LARGE SCALE GENOMIC DNA]</scope>
    <source>
        <strain evidence="1 2">NCTC5664</strain>
    </source>
</reference>
<evidence type="ECO:0000313" key="2">
    <source>
        <dbReference type="Proteomes" id="UP000254502"/>
    </source>
</evidence>
<protein>
    <submittedName>
        <fullName evidence="1">Isoleucyl-tRNA synthetase</fullName>
        <ecNumber evidence="1">6.1.1.5</ecNumber>
    </submittedName>
</protein>
<dbReference type="AlphaFoldDB" id="A0A380DZ31"/>
<organism evidence="1 2">
    <name type="scientific">Staphylococcus aureus</name>
    <dbReference type="NCBI Taxonomy" id="1280"/>
    <lineage>
        <taxon>Bacteria</taxon>
        <taxon>Bacillati</taxon>
        <taxon>Bacillota</taxon>
        <taxon>Bacilli</taxon>
        <taxon>Bacillales</taxon>
        <taxon>Staphylococcaceae</taxon>
        <taxon>Staphylococcus</taxon>
    </lineage>
</organism>
<keyword evidence="1" id="KW-0436">Ligase</keyword>
<dbReference type="EMBL" id="UHAQ01000003">
    <property type="protein sequence ID" value="SUK82523.1"/>
    <property type="molecule type" value="Genomic_DNA"/>
</dbReference>
<proteinExistence type="predicted"/>
<keyword evidence="1" id="KW-0030">Aminoacyl-tRNA synthetase</keyword>
<sequence>MAKNIIAEALSDAVAEALDWDKASIKLEKNTQVKNWSML</sequence>
<gene>
    <name evidence="1" type="primary">ileS_4</name>
    <name evidence="1" type="ORF">NCTC5664_02360</name>
</gene>
<evidence type="ECO:0000313" key="1">
    <source>
        <dbReference type="EMBL" id="SUK82523.1"/>
    </source>
</evidence>
<dbReference type="Proteomes" id="UP000254502">
    <property type="component" value="Unassembled WGS sequence"/>
</dbReference>
<name>A0A380DZ31_STAAU</name>
<accession>A0A380DZ31</accession>
<dbReference type="EC" id="6.1.1.5" evidence="1"/>